<accession>A0A1G7QVU1</accession>
<sequence length="217" mass="23880">MLDVHPPHTPAHGVGDFFLHLFTITVGLLIAVGIEGMVTRHEHKKLAEEARETLTAEIRHNMANTDDAVRDIAAQQDRMKKNLDTLEKIQTAPKGAAADNADINAAYGSTGLEKTAWRTAQATGALSYMPYEEAQRFSGIYDEVDNFETAQKALIEDEAQFFGALASHPIVNGHITKEGADAMAERFGFGRATFSTCTSPPAYCRNMNVPFWNIARR</sequence>
<evidence type="ECO:0000313" key="2">
    <source>
        <dbReference type="EMBL" id="SDG02574.1"/>
    </source>
</evidence>
<dbReference type="EMBL" id="LT629690">
    <property type="protein sequence ID" value="SDG02574.1"/>
    <property type="molecule type" value="Genomic_DNA"/>
</dbReference>
<dbReference type="Proteomes" id="UP000182427">
    <property type="component" value="Chromosome I"/>
</dbReference>
<dbReference type="OrthoDB" id="116429at2"/>
<proteinExistence type="predicted"/>
<keyword evidence="1" id="KW-0812">Transmembrane</keyword>
<evidence type="ECO:0000313" key="3">
    <source>
        <dbReference type="Proteomes" id="UP000182427"/>
    </source>
</evidence>
<keyword evidence="1" id="KW-1133">Transmembrane helix</keyword>
<feature type="transmembrane region" description="Helical" evidence="1">
    <location>
        <begin position="17"/>
        <end position="38"/>
    </location>
</feature>
<gene>
    <name evidence="2" type="ORF">SAMN05444167_4020</name>
</gene>
<keyword evidence="1" id="KW-0472">Membrane</keyword>
<protein>
    <submittedName>
        <fullName evidence="2">Uncharacterized protein</fullName>
    </submittedName>
</protein>
<reference evidence="3" key="1">
    <citation type="submission" date="2016-10" db="EMBL/GenBank/DDBJ databases">
        <authorList>
            <person name="Varghese N."/>
            <person name="Submissions S."/>
        </authorList>
    </citation>
    <scope>NUCLEOTIDE SEQUENCE [LARGE SCALE GENOMIC DNA]</scope>
    <source>
        <strain evidence="3">GAS232</strain>
    </source>
</reference>
<organism evidence="2 3">
    <name type="scientific">Terriglobus roseus</name>
    <dbReference type="NCBI Taxonomy" id="392734"/>
    <lineage>
        <taxon>Bacteria</taxon>
        <taxon>Pseudomonadati</taxon>
        <taxon>Acidobacteriota</taxon>
        <taxon>Terriglobia</taxon>
        <taxon>Terriglobales</taxon>
        <taxon>Acidobacteriaceae</taxon>
        <taxon>Terriglobus</taxon>
    </lineage>
</organism>
<keyword evidence="3" id="KW-1185">Reference proteome</keyword>
<name>A0A1G7QVU1_9BACT</name>
<evidence type="ECO:0000256" key="1">
    <source>
        <dbReference type="SAM" id="Phobius"/>
    </source>
</evidence>
<dbReference type="AlphaFoldDB" id="A0A1G7QVU1"/>